<feature type="region of interest" description="Disordered" evidence="1">
    <location>
        <begin position="1254"/>
        <end position="1279"/>
    </location>
</feature>
<feature type="region of interest" description="Disordered" evidence="1">
    <location>
        <begin position="241"/>
        <end position="280"/>
    </location>
</feature>
<feature type="compositionally biased region" description="Basic and acidic residues" evidence="1">
    <location>
        <begin position="1065"/>
        <end position="1076"/>
    </location>
</feature>
<feature type="region of interest" description="Disordered" evidence="1">
    <location>
        <begin position="1312"/>
        <end position="1373"/>
    </location>
</feature>
<feature type="compositionally biased region" description="Low complexity" evidence="1">
    <location>
        <begin position="461"/>
        <end position="472"/>
    </location>
</feature>
<feature type="transmembrane region" description="Helical" evidence="2">
    <location>
        <begin position="12"/>
        <end position="33"/>
    </location>
</feature>
<name>A0ABR4EH96_9PEZI</name>
<feature type="region of interest" description="Disordered" evidence="1">
    <location>
        <begin position="1181"/>
        <end position="1200"/>
    </location>
</feature>
<feature type="compositionally biased region" description="Polar residues" evidence="1">
    <location>
        <begin position="1609"/>
        <end position="1618"/>
    </location>
</feature>
<sequence>MAISGTTSALVAAFAFGIVVNAALAALFLNVRGHGSSIFRDGKRLVLAIFLFSAATWAQVGFITTLIDPAAENSCQIAIIFTTIFDQLARYSIEQHSLWVINDVTQASAGQIIPQVLLGVRFVLGAVFVGLSRPQFNTVCVPVSSVLALAITLVVVDAVIVAILAGRAISVGLIKKMQDGGQDSARSKAVVASLIGLTIWMATSVAMLLGIFTTDYIFRSTVPAGGLTILLIVVTASTSAFGDQKPRDRDRNVPEAPSPRQIVTARSISTSASNEYPPSRYEDLKNEQITSSTAFVQPREVPFPNQGLPSITNPGMSGQGMGGVQVQGQLFPPMRSVTAPVNPREGRQQERIQNKPKTLFSNAGAGPAKTITVGKLAISAPVLQEGGSNPLDKVATTDLDTAARKERERRALLASQSQSSSAVRNEAAATAIEPAQGVVRATSTVRKEVVGQASLPALPDGATSATGVTTGSQLSPGGEELRRRSPRHAPSTSQTSAQSVAVSATSRPPSPPQKSAARALPKNQDVIIRTDIPPSRQLPPSPEATAPEPAKTPLQRRPTNGLPGNPRAMSVRRPQGEPGPQRQQTVMFVNNIIYDDPNYVESVMGDAKERGAKTAVPAPINTASASPPTTPVIPETPGTSNSIVHRPRPIPRRSNTSGMDTYFPPIAPPKGHRKSKSAGSIRTVKSMLQTVPGSPTNLPPLPLPPTQQIPSYATRPKPNDTKSMTYDEKMTLLFPQPPNAEGSARRRSSVPSLPGMPVSFMSSSPTLTDNLGYNNQYRDSKRTTTSVQTRSLFDEPEEASQREVSMEAGRDRPSATAYQSLLSEAGQDVMAEEYPVDERKQSLATTGNGKRASSPVLPARFSIRSATTTDHTNADDATTEWGTVHSPAPVQQIGLTVHQARAIEVGKVDKTPGQDQRAVSAMTNSEEMVFMLDASVARDLQPKGKEPANAEEESPVASRASSGQFYRRVGDETLSFSSRPDKTRSRRGPPPVPLVLSDRPTTAKQAVLVKAAEPSPLPSPEEALLMIQAQLKKYEQPGPGAADSPGHGRLALLNDLEAEMGQQETRWHGMQHDLSRDSFSTVSPTAQSRRNSEVAPTSPAEALSRNSSTKSKESIAIDRRASRQARLGSISSTRSSSRESDDSRNRASLWQRRLAEAQMEYMENANELIRKRSLNFLSVAKADLGSPTPPDSDESEGEIESRRNLAALLEARAKYQAVETERSAGASQLLWTPRQEPKPESGFMWVRPQRPYEQHLPRQEPPLPGLSVRPAQRKESSTLPIESTQLWQKPISLGETDLSGLWRSTAEVDALRGTSQTTNAARRQAPSYYNPGIQRSRSASGSRPLTQRPPRRSKRITALPDIVEDPQPLPDKRGTLGIFQFPWGEKSDVASVQTRPSLFMAMPGTMSTGGRDVNMSLDARARQIESDEYSSSFFDDYDEDAEDRSDSSSDMGSDSDDGFDESTLWEIASLLKTDQIPSTNSLFPPRDNATSYVVDDYADDEEAARIARQTILVGIEEPDGLQEMPSPLPPLDSPKRTQSALWQATRVTERALSAKGLPQPMDWHSYDAPTETSRAKPRMPVQPALIESDNLWIPSQVEAVESKSPMWSLPSSVESSHPASPKETPEVPLARGPSTELPGLNELSRSISTSDSLWKVEEQPQKGGHGVGLPHPDNWEALDNTKTTARAKPRQAEPAVIESGNLWKTSSDTRRSKNWLEAPTPIESSKPLWEVFEKPKRGEHAIGLPHPDNWDEYDGAKPTLRSTPRQSGPAVIESVNLWQAPQLEQPGPRNWLKLPRAIATSHSLWQVTARPKRGEHSVGLPHPQSWDSYNNVTATIRAKPRQSGPATIESVNLWHASSIEKSSPRNWLKLPSQRLWQATARPKRGDHAVGLPQPQAWEGYDGVKTTVRAKPRQSEPAVIESADLWQASSGEVTTSPSKLWAPRTHSAPVTRAASPVVDTFNQPEAPKLLWSAPVSPKLLADYGLFNPDTSRTDFRRSSQAPAAVDMGRKPRAADRRPVDKLNSTTLWVADAAPQIERNWISPMPSPKEKASRIPAPVLRSATPARRQHRSVAASQVDWDAALRKALAASYPMPSRKAATAQQWDAALDRAIAASYPVPSAPRRKTTAQASAADWDSALAEAVSKSYGKPFDVSRRHPVFATTSLTSRAMATHPAATGYTYDIAAVHPVFFGSGIATCSVDNIHPAMGRSWPTTDVESSGETTTGSTVLIPTFADHVVDEEEEYYAENEMTMDPALLARIEALEQERQFAEQWARNSFAPVDVTPKTPEAPVALPREEAPEVPEQAFDFEFEPVDATPSVQLAPLTMPHVAQEPSAAAIGSALESPVVQLLKRADTFQSVSEMSEAESSVVRLRDSLVSAGTPTESKPAGSSIKFIY</sequence>
<feature type="compositionally biased region" description="Polar residues" evidence="1">
    <location>
        <begin position="760"/>
        <end position="791"/>
    </location>
</feature>
<feature type="transmembrane region" description="Helical" evidence="2">
    <location>
        <begin position="45"/>
        <end position="67"/>
    </location>
</feature>
<feature type="compositionally biased region" description="Basic and acidic residues" evidence="1">
    <location>
        <begin position="244"/>
        <end position="253"/>
    </location>
</feature>
<feature type="region of interest" description="Disordered" evidence="1">
    <location>
        <begin position="1428"/>
        <end position="1459"/>
    </location>
</feature>
<feature type="region of interest" description="Disordered" evidence="1">
    <location>
        <begin position="940"/>
        <end position="999"/>
    </location>
</feature>
<feature type="region of interest" description="Disordered" evidence="1">
    <location>
        <begin position="618"/>
        <end position="660"/>
    </location>
</feature>
<feature type="compositionally biased region" description="Low complexity" evidence="1">
    <location>
        <begin position="572"/>
        <end position="583"/>
    </location>
</feature>
<feature type="transmembrane region" description="Helical" evidence="2">
    <location>
        <begin position="112"/>
        <end position="131"/>
    </location>
</feature>
<feature type="compositionally biased region" description="Pro residues" evidence="1">
    <location>
        <begin position="697"/>
        <end position="707"/>
    </location>
</feature>
<keyword evidence="2" id="KW-1133">Transmembrane helix</keyword>
<feature type="region of interest" description="Disordered" evidence="1">
    <location>
        <begin position="1558"/>
        <end position="1577"/>
    </location>
</feature>
<feature type="region of interest" description="Disordered" evidence="1">
    <location>
        <begin position="838"/>
        <end position="858"/>
    </location>
</feature>
<feature type="compositionally biased region" description="Low complexity" evidence="1">
    <location>
        <begin position="543"/>
        <end position="553"/>
    </location>
</feature>
<feature type="compositionally biased region" description="Basic and acidic residues" evidence="1">
    <location>
        <begin position="2006"/>
        <end position="2017"/>
    </location>
</feature>
<gene>
    <name evidence="3" type="ORF">FJTKL_11290</name>
</gene>
<proteinExistence type="predicted"/>
<feature type="compositionally biased region" description="Polar residues" evidence="1">
    <location>
        <begin position="264"/>
        <end position="276"/>
    </location>
</feature>
<feature type="region of interest" description="Disordered" evidence="1">
    <location>
        <begin position="1990"/>
        <end position="2017"/>
    </location>
</feature>
<feature type="compositionally biased region" description="Basic and acidic residues" evidence="1">
    <location>
        <begin position="1136"/>
        <end position="1145"/>
    </location>
</feature>
<evidence type="ECO:0000256" key="2">
    <source>
        <dbReference type="SAM" id="Phobius"/>
    </source>
</evidence>
<feature type="region of interest" description="Disordered" evidence="1">
    <location>
        <begin position="1607"/>
        <end position="1677"/>
    </location>
</feature>
<feature type="transmembrane region" description="Helical" evidence="2">
    <location>
        <begin position="189"/>
        <end position="212"/>
    </location>
</feature>
<feature type="region of interest" description="Disordered" evidence="1">
    <location>
        <begin position="1062"/>
        <end position="1146"/>
    </location>
</feature>
<feature type="compositionally biased region" description="Polar residues" evidence="1">
    <location>
        <begin position="1077"/>
        <end position="1089"/>
    </location>
</feature>
<keyword evidence="4" id="KW-1185">Reference proteome</keyword>
<feature type="compositionally biased region" description="Basic and acidic residues" evidence="1">
    <location>
        <begin position="799"/>
        <end position="813"/>
    </location>
</feature>
<evidence type="ECO:0000256" key="1">
    <source>
        <dbReference type="SAM" id="MobiDB-lite"/>
    </source>
</evidence>
<keyword evidence="2" id="KW-0812">Transmembrane</keyword>
<evidence type="ECO:0000313" key="3">
    <source>
        <dbReference type="EMBL" id="KAL2281819.1"/>
    </source>
</evidence>
<feature type="region of interest" description="Disordered" evidence="1">
    <location>
        <begin position="456"/>
        <end position="583"/>
    </location>
</feature>
<organism evidence="3 4">
    <name type="scientific">Diaporthe vaccinii</name>
    <dbReference type="NCBI Taxonomy" id="105482"/>
    <lineage>
        <taxon>Eukaryota</taxon>
        <taxon>Fungi</taxon>
        <taxon>Dikarya</taxon>
        <taxon>Ascomycota</taxon>
        <taxon>Pezizomycotina</taxon>
        <taxon>Sordariomycetes</taxon>
        <taxon>Sordariomycetidae</taxon>
        <taxon>Diaporthales</taxon>
        <taxon>Diaporthaceae</taxon>
        <taxon>Diaporthe</taxon>
        <taxon>Diaporthe eres species complex</taxon>
    </lineage>
</organism>
<comment type="caution">
    <text evidence="3">The sequence shown here is derived from an EMBL/GenBank/DDBJ whole genome shotgun (WGS) entry which is preliminary data.</text>
</comment>
<feature type="compositionally biased region" description="Basic and acidic residues" evidence="1">
    <location>
        <begin position="1110"/>
        <end position="1121"/>
    </location>
</feature>
<keyword evidence="2" id="KW-0472">Membrane</keyword>
<feature type="region of interest" description="Disordered" evidence="1">
    <location>
        <begin position="693"/>
        <end position="720"/>
    </location>
</feature>
<dbReference type="Proteomes" id="UP001600888">
    <property type="component" value="Unassembled WGS sequence"/>
</dbReference>
<dbReference type="EMBL" id="JBAWTH010000054">
    <property type="protein sequence ID" value="KAL2281819.1"/>
    <property type="molecule type" value="Genomic_DNA"/>
</dbReference>
<feature type="compositionally biased region" description="Low complexity" evidence="1">
    <location>
        <begin position="1126"/>
        <end position="1135"/>
    </location>
</feature>
<feature type="compositionally biased region" description="Low complexity" evidence="1">
    <location>
        <begin position="491"/>
        <end position="506"/>
    </location>
</feature>
<protein>
    <submittedName>
        <fullName evidence="3">Uncharacterized protein</fullName>
    </submittedName>
</protein>
<evidence type="ECO:0000313" key="4">
    <source>
        <dbReference type="Proteomes" id="UP001600888"/>
    </source>
</evidence>
<accession>A0ABR4EH96</accession>
<feature type="compositionally biased region" description="Polar residues" evidence="1">
    <location>
        <begin position="1643"/>
        <end position="1652"/>
    </location>
</feature>
<reference evidence="3 4" key="1">
    <citation type="submission" date="2024-03" db="EMBL/GenBank/DDBJ databases">
        <title>A high-quality draft genome sequence of Diaporthe vaccinii, a causative agent of upright dieback and viscid rot disease in cranberry plants.</title>
        <authorList>
            <person name="Sarrasin M."/>
            <person name="Lang B.F."/>
            <person name="Burger G."/>
        </authorList>
    </citation>
    <scope>NUCLEOTIDE SEQUENCE [LARGE SCALE GENOMIC DNA]</scope>
    <source>
        <strain evidence="3 4">IS7</strain>
    </source>
</reference>
<feature type="transmembrane region" description="Helical" evidence="2">
    <location>
        <begin position="143"/>
        <end position="169"/>
    </location>
</feature>
<feature type="region of interest" description="Disordered" evidence="1">
    <location>
        <begin position="735"/>
        <end position="815"/>
    </location>
</feature>
<feature type="transmembrane region" description="Helical" evidence="2">
    <location>
        <begin position="224"/>
        <end position="242"/>
    </location>
</feature>
<feature type="compositionally biased region" description="Polar residues" evidence="1">
    <location>
        <begin position="1333"/>
        <end position="1345"/>
    </location>
</feature>